<sequence length="49" mass="5405">MNLPASPRSLSRSADFGLLRIDRGLDRMADGIERCRLAAGKRIPFGEMS</sequence>
<gene>
    <name evidence="1" type="ORF">A5CBH24_04750</name>
</gene>
<dbReference type="GeneID" id="78343392"/>
<evidence type="ECO:0000313" key="1">
    <source>
        <dbReference type="EMBL" id="BBL03162.1"/>
    </source>
</evidence>
<dbReference type="KEGG" id="acou:A5CBH24_04750"/>
<accession>A0A4Y1WQE5</accession>
<name>A0A4Y1WQE5_9BACT</name>
<proteinExistence type="predicted"/>
<accession>A0A4Y1XTG5</accession>
<dbReference type="Proteomes" id="UP000318946">
    <property type="component" value="Chromosome"/>
</dbReference>
<dbReference type="AlphaFoldDB" id="A0A4Y1WQE5"/>
<evidence type="ECO:0000313" key="2">
    <source>
        <dbReference type="Proteomes" id="UP000318946"/>
    </source>
</evidence>
<dbReference type="EMBL" id="AP019735">
    <property type="protein sequence ID" value="BBL03162.1"/>
    <property type="molecule type" value="Genomic_DNA"/>
</dbReference>
<reference evidence="2" key="1">
    <citation type="submission" date="2019-06" db="EMBL/GenBank/DDBJ databases">
        <title>Alistipes onderdonkii subsp. vulgaris subsp. nov., Alistipes dispar sp. nov. and Alistipes communis sp. nov., isolated from human faeces, and creation of Alistipes onderdonkii subsp. onderdonkii subsp. nov.</title>
        <authorList>
            <person name="Sakamoto M."/>
            <person name="Ikeyama N."/>
            <person name="Ogata Y."/>
            <person name="Suda W."/>
            <person name="Iino T."/>
            <person name="Hattori M."/>
            <person name="Ohkuma M."/>
        </authorList>
    </citation>
    <scope>NUCLEOTIDE SEQUENCE [LARGE SCALE GENOMIC DNA]</scope>
    <source>
        <strain evidence="2">5CBH24</strain>
    </source>
</reference>
<dbReference type="RefSeq" id="WP_162502191.1">
    <property type="nucleotide sequence ID" value="NZ_AP019735.1"/>
</dbReference>
<organism evidence="1 2">
    <name type="scientific">Alistipes communis</name>
    <dbReference type="NCBI Taxonomy" id="2585118"/>
    <lineage>
        <taxon>Bacteria</taxon>
        <taxon>Pseudomonadati</taxon>
        <taxon>Bacteroidota</taxon>
        <taxon>Bacteroidia</taxon>
        <taxon>Bacteroidales</taxon>
        <taxon>Rikenellaceae</taxon>
        <taxon>Alistipes</taxon>
    </lineage>
</organism>
<keyword evidence="2" id="KW-1185">Reference proteome</keyword>
<protein>
    <submittedName>
        <fullName evidence="1">Uncharacterized protein</fullName>
    </submittedName>
</protein>